<feature type="domain" description="Metallo-beta-lactamase" evidence="1">
    <location>
        <begin position="39"/>
        <end position="220"/>
    </location>
</feature>
<gene>
    <name evidence="2" type="primary">pqqB</name>
    <name evidence="2" type="ORF">AQPW35_23020</name>
</gene>
<reference evidence="3" key="1">
    <citation type="submission" date="2019-03" db="EMBL/GenBank/DDBJ databases">
        <title>Aquabacterium pictum sp.nov., the first bacteriochlorophyll a-containing freshwater bacterium in the genus Aquabacterium of the class Betaproteobacteria.</title>
        <authorList>
            <person name="Hirose S."/>
            <person name="Tank M."/>
            <person name="Hara E."/>
            <person name="Tamaki H."/>
            <person name="Takaichi S."/>
            <person name="Haruta S."/>
            <person name="Hanada S."/>
        </authorList>
    </citation>
    <scope>NUCLEOTIDE SEQUENCE [LARGE SCALE GENOMIC DNA]</scope>
    <source>
        <strain evidence="3">W35</strain>
    </source>
</reference>
<dbReference type="RefSeq" id="WP_162520776.1">
    <property type="nucleotide sequence ID" value="NZ_BJCL01000005.1"/>
</dbReference>
<evidence type="ECO:0000313" key="3">
    <source>
        <dbReference type="Proteomes" id="UP000301751"/>
    </source>
</evidence>
<protein>
    <submittedName>
        <fullName evidence="2">Coenzyme PQQ synthesis protein B</fullName>
    </submittedName>
</protein>
<dbReference type="SUPFAM" id="SSF56281">
    <property type="entry name" value="Metallo-hydrolase/oxidoreductase"/>
    <property type="match status" value="1"/>
</dbReference>
<sequence>MKIVILRGGSSLRRRRAPGSPAGSTRERGVMAIGNGSGRWVLVNMSPGVAHQLDSDLRLDSHLGLPEPEVRAVVLTDAQVDHVGGLLSLRDGAPIDLYATPAVFEQLTTALPVLPVLQHYCSVHWRVVPVAGDRRVAAFRVEGMPSLQFTAVATQSPLPPHLASTARGESPQVGDSIALAVQDLATGQRVFCAPGLSQIGSTEFEWMREADCLLLDNLLPGDGAAVGTPPWLALLRDMPARHKVLFADTPDPDGGTTWAEDGIALAYDGMEIEL</sequence>
<accession>A0A480AP40</accession>
<dbReference type="Gene3D" id="3.60.15.10">
    <property type="entry name" value="Ribonuclease Z/Hydroxyacylglutathione hydrolase-like"/>
    <property type="match status" value="1"/>
</dbReference>
<name>A0A480AP40_9BURK</name>
<dbReference type="Pfam" id="PF12706">
    <property type="entry name" value="Lactamase_B_2"/>
    <property type="match status" value="1"/>
</dbReference>
<proteinExistence type="predicted"/>
<dbReference type="AlphaFoldDB" id="A0A480AP40"/>
<dbReference type="Proteomes" id="UP000301751">
    <property type="component" value="Unassembled WGS sequence"/>
</dbReference>
<evidence type="ECO:0000259" key="1">
    <source>
        <dbReference type="Pfam" id="PF12706"/>
    </source>
</evidence>
<dbReference type="EMBL" id="BJCL01000005">
    <property type="protein sequence ID" value="GCL63221.1"/>
    <property type="molecule type" value="Genomic_DNA"/>
</dbReference>
<evidence type="ECO:0000313" key="2">
    <source>
        <dbReference type="EMBL" id="GCL63221.1"/>
    </source>
</evidence>
<organism evidence="2 3">
    <name type="scientific">Pseudaquabacterium pictum</name>
    <dbReference type="NCBI Taxonomy" id="2315236"/>
    <lineage>
        <taxon>Bacteria</taxon>
        <taxon>Pseudomonadati</taxon>
        <taxon>Pseudomonadota</taxon>
        <taxon>Betaproteobacteria</taxon>
        <taxon>Burkholderiales</taxon>
        <taxon>Sphaerotilaceae</taxon>
        <taxon>Pseudaquabacterium</taxon>
    </lineage>
</organism>
<dbReference type="InterPro" id="IPR036866">
    <property type="entry name" value="RibonucZ/Hydroxyglut_hydro"/>
</dbReference>
<comment type="caution">
    <text evidence="2">The sequence shown here is derived from an EMBL/GenBank/DDBJ whole genome shotgun (WGS) entry which is preliminary data.</text>
</comment>
<dbReference type="InterPro" id="IPR001279">
    <property type="entry name" value="Metallo-B-lactamas"/>
</dbReference>
<keyword evidence="3" id="KW-1185">Reference proteome</keyword>